<dbReference type="EMBL" id="AMFJ01000360">
    <property type="protein sequence ID" value="EKE28197.1"/>
    <property type="molecule type" value="Genomic_DNA"/>
</dbReference>
<proteinExistence type="predicted"/>
<gene>
    <name evidence="1" type="ORF">ACD_3C00086G0041</name>
</gene>
<sequence>MLYPKKYDIIPLYIVFLMMSNREYLKNIIDSLNNESATKVIFSVLLEEWSLTDEMIDGIIHEIEAICDSTSEKSQLDKIKSMKQHLFKMKTLEFKERKNEMESLFASSNIYP</sequence>
<accession>K2G1U4</accession>
<reference evidence="1" key="1">
    <citation type="journal article" date="2012" name="Science">
        <title>Fermentation, hydrogen, and sulfur metabolism in multiple uncultivated bacterial phyla.</title>
        <authorList>
            <person name="Wrighton K.C."/>
            <person name="Thomas B.C."/>
            <person name="Sharon I."/>
            <person name="Miller C.S."/>
            <person name="Castelle C.J."/>
            <person name="VerBerkmoes N.C."/>
            <person name="Wilkins M.J."/>
            <person name="Hettich R.L."/>
            <person name="Lipton M.S."/>
            <person name="Williams K.H."/>
            <person name="Long P.E."/>
            <person name="Banfield J.F."/>
        </authorList>
    </citation>
    <scope>NUCLEOTIDE SEQUENCE [LARGE SCALE GENOMIC DNA]</scope>
</reference>
<organism evidence="1">
    <name type="scientific">uncultured bacterium</name>
    <name type="common">gcode 4</name>
    <dbReference type="NCBI Taxonomy" id="1234023"/>
    <lineage>
        <taxon>Bacteria</taxon>
        <taxon>environmental samples</taxon>
    </lineage>
</organism>
<protein>
    <submittedName>
        <fullName evidence="1">Uncharacterized protein</fullName>
    </submittedName>
</protein>
<name>K2G1U4_9BACT</name>
<evidence type="ECO:0000313" key="1">
    <source>
        <dbReference type="EMBL" id="EKE28197.1"/>
    </source>
</evidence>
<comment type="caution">
    <text evidence="1">The sequence shown here is derived from an EMBL/GenBank/DDBJ whole genome shotgun (WGS) entry which is preliminary data.</text>
</comment>
<dbReference type="AlphaFoldDB" id="K2G1U4"/>